<evidence type="ECO:0000256" key="9">
    <source>
        <dbReference type="SAM" id="MobiDB-lite"/>
    </source>
</evidence>
<dbReference type="AlphaFoldDB" id="M8C5D7"/>
<name>M8C5D7_AEGTA</name>
<dbReference type="PANTHER" id="PTHR31942">
    <property type="entry name" value="MLO-LIKE PROTEIN 1"/>
    <property type="match status" value="1"/>
</dbReference>
<keyword evidence="7 8" id="KW-0568">Pathogenesis-related protein</keyword>
<dbReference type="Pfam" id="PF03094">
    <property type="entry name" value="Mlo"/>
    <property type="match status" value="1"/>
</dbReference>
<evidence type="ECO:0000256" key="2">
    <source>
        <dbReference type="ARBA" id="ARBA00006574"/>
    </source>
</evidence>
<protein>
    <recommendedName>
        <fullName evidence="8">MLO-like protein</fullName>
    </recommendedName>
</protein>
<keyword evidence="4 8" id="KW-0611">Plant defense</keyword>
<evidence type="ECO:0000256" key="10">
    <source>
        <dbReference type="SAM" id="Phobius"/>
    </source>
</evidence>
<dbReference type="GO" id="GO:0016020">
    <property type="term" value="C:membrane"/>
    <property type="evidence" value="ECO:0007669"/>
    <property type="project" value="UniProtKB-SubCell"/>
</dbReference>
<evidence type="ECO:0000256" key="5">
    <source>
        <dbReference type="ARBA" id="ARBA00022989"/>
    </source>
</evidence>
<evidence type="ECO:0000256" key="3">
    <source>
        <dbReference type="ARBA" id="ARBA00022692"/>
    </source>
</evidence>
<proteinExistence type="inferred from homology"/>
<dbReference type="GO" id="GO:0005516">
    <property type="term" value="F:calmodulin binding"/>
    <property type="evidence" value="ECO:0007669"/>
    <property type="project" value="UniProtKB-KW"/>
</dbReference>
<evidence type="ECO:0000256" key="7">
    <source>
        <dbReference type="ARBA" id="ARBA00023265"/>
    </source>
</evidence>
<evidence type="ECO:0000256" key="4">
    <source>
        <dbReference type="ARBA" id="ARBA00022821"/>
    </source>
</evidence>
<feature type="transmembrane region" description="Helical" evidence="10">
    <location>
        <begin position="156"/>
        <end position="177"/>
    </location>
</feature>
<organism evidence="11">
    <name type="scientific">Aegilops tauschii</name>
    <name type="common">Tausch's goatgrass</name>
    <name type="synonym">Aegilops squarrosa</name>
    <dbReference type="NCBI Taxonomy" id="37682"/>
    <lineage>
        <taxon>Eukaryota</taxon>
        <taxon>Viridiplantae</taxon>
        <taxon>Streptophyta</taxon>
        <taxon>Embryophyta</taxon>
        <taxon>Tracheophyta</taxon>
        <taxon>Spermatophyta</taxon>
        <taxon>Magnoliopsida</taxon>
        <taxon>Liliopsida</taxon>
        <taxon>Poales</taxon>
        <taxon>Poaceae</taxon>
        <taxon>BOP clade</taxon>
        <taxon>Pooideae</taxon>
        <taxon>Triticodae</taxon>
        <taxon>Triticeae</taxon>
        <taxon>Triticinae</taxon>
        <taxon>Aegilops</taxon>
    </lineage>
</organism>
<evidence type="ECO:0000313" key="11">
    <source>
        <dbReference type="EnsemblPlants" id="EMT10343"/>
    </source>
</evidence>
<feature type="compositionally biased region" description="Basic and acidic residues" evidence="9">
    <location>
        <begin position="509"/>
        <end position="519"/>
    </location>
</feature>
<accession>M8C5D7</accession>
<keyword evidence="8" id="KW-0112">Calmodulin-binding</keyword>
<evidence type="ECO:0000256" key="8">
    <source>
        <dbReference type="RuleBase" id="RU280816"/>
    </source>
</evidence>
<feature type="transmembrane region" description="Helical" evidence="10">
    <location>
        <begin position="432"/>
        <end position="453"/>
    </location>
</feature>
<sequence length="526" mass="59398">MAEHGEEEAATLEFTPTWIVALVCSIIVLISLLAERCLHYLGKTFKRKNQKPLYEAILKVKEELMLLGFISLLLTVCQGKIQNICIRPSWTLHMLPCQGEDEVRAGEAAPTKEHLVTAQIIGRIGRRLLSGGAAEVDVCRSKGKAPLMSLEAIHQLHIFIFVLAITHVVFSVLTMLLGGAKVSHLSVTALRISHGIPHAMIHQWKLWEDAIQKDTAGNGPKKVNNVHNFEFIREHFKGIGKDSRILSWLHSFFKQFYGSVSKTDYTTMRLGFIMTHCRGNLKFDFHKYMLRVLESDFKKVVGIRVSWKVVQFVEYRVKIKCCNLANGNGWHTYFWIAFIPLILLLAVGTKLEHVIAQLAQDVAEKHSAVEGDLIVKPSDDHFWFGRPRIILFLIHFILFQNAFEIAFFFWILTTYGFNSCIMGQVGFIVPRLVIGLIIQLLCSYSTLPLYAIVTQMGSFYKKEIFNEHVQQGVLGWAQKAKMKKGFKKSNGAAQSTSPVDSVGPSTKVEMVRRPAREGNDAGESIE</sequence>
<keyword evidence="6 8" id="KW-0472">Membrane</keyword>
<dbReference type="GO" id="GO:0006952">
    <property type="term" value="P:defense response"/>
    <property type="evidence" value="ECO:0007669"/>
    <property type="project" value="UniProtKB-KW"/>
</dbReference>
<dbReference type="PANTHER" id="PTHR31942:SF130">
    <property type="entry name" value="MLO-LIKE PROTEIN"/>
    <property type="match status" value="1"/>
</dbReference>
<dbReference type="ExpressionAtlas" id="M8C5D7">
    <property type="expression patterns" value="baseline"/>
</dbReference>
<reference evidence="11" key="1">
    <citation type="submission" date="2015-06" db="UniProtKB">
        <authorList>
            <consortium name="EnsemblPlants"/>
        </authorList>
    </citation>
    <scope>IDENTIFICATION</scope>
</reference>
<comment type="similarity">
    <text evidence="2 8">Belongs to the MLO family.</text>
</comment>
<feature type="transmembrane region" description="Helical" evidence="10">
    <location>
        <begin position="330"/>
        <end position="348"/>
    </location>
</feature>
<feature type="region of interest" description="Disordered" evidence="9">
    <location>
        <begin position="487"/>
        <end position="526"/>
    </location>
</feature>
<comment type="subcellular location">
    <subcellularLocation>
        <location evidence="1 8">Membrane</location>
        <topology evidence="1 8">Multi-pass membrane protein</topology>
    </subcellularLocation>
</comment>
<feature type="transmembrane region" description="Helical" evidence="10">
    <location>
        <begin position="18"/>
        <end position="38"/>
    </location>
</feature>
<dbReference type="InterPro" id="IPR004326">
    <property type="entry name" value="Mlo"/>
</dbReference>
<comment type="function">
    <text evidence="8">May be involved in modulation of pathogen defense and leaf cell death.</text>
</comment>
<dbReference type="EnsemblPlants" id="EMT10343">
    <property type="protein sequence ID" value="EMT10343"/>
    <property type="gene ID" value="F775_13011"/>
</dbReference>
<gene>
    <name evidence="8" type="primary">MLO</name>
</gene>
<keyword evidence="5 8" id="KW-1133">Transmembrane helix</keyword>
<feature type="transmembrane region" description="Helical" evidence="10">
    <location>
        <begin position="389"/>
        <end position="412"/>
    </location>
</feature>
<evidence type="ECO:0000256" key="1">
    <source>
        <dbReference type="ARBA" id="ARBA00004141"/>
    </source>
</evidence>
<keyword evidence="3 8" id="KW-0812">Transmembrane</keyword>
<comment type="domain">
    <text evidence="8">The C-terminus contains a calmodulin-binding domain, which binds calmodulin in a calcium-dependent fashion.</text>
</comment>
<evidence type="ECO:0000256" key="6">
    <source>
        <dbReference type="ARBA" id="ARBA00023136"/>
    </source>
</evidence>